<keyword evidence="3" id="KW-0678">Repressor</keyword>
<feature type="region of interest" description="Disordered" evidence="8">
    <location>
        <begin position="676"/>
        <end position="740"/>
    </location>
</feature>
<dbReference type="InterPro" id="IPR021990">
    <property type="entry name" value="Mediator_Med12_LCEWAV"/>
</dbReference>
<feature type="region of interest" description="Disordered" evidence="8">
    <location>
        <begin position="1473"/>
        <end position="1533"/>
    </location>
</feature>
<name>A0A8J2NV76_9HEXA</name>
<sequence>MAGFSSEKRPLKRPKLGPPDVYPQDAKQREDELTAINVKQGFSHIPQISDEFGTSKNCNISAAKLGAFINGAISRKIELNVLPDTGKRRLQVNTKDNFWPVTPRLKHVVEAWMKDLAGTKPLAALAKKVPIFNKREEIFLVLAEHNVPMVRAAWFLKMTASYNSAISEAKTKKRQMPDPSQEWTISLQRCLKDILIRLSEWYNGGTGVSSSLTNSSSGSISVTTVQLPGSNPVQIKTEPGFGGSSLSNSTTTLPPNNTTSDDGNIGLRQWIYCVDLAKHLYHEGLLDRPEWLTWVIEACERVKTLEDGIWKALMPVLLSFLPDIAQSEYLSRRLAYVASRRLSVLFVDYDQANLPLNGFPPPPPAVLLEHLNCPAHRSTVLALVSALQVITLECPTALVYNGNSSSSDSRNSTQSGSPLDVIAVSPSALPMPPRANNPVIRSQVRMAEDQIRQRSRAVETKWSCEEWQQSSAGKTLEKVLSALDALDRHSFDKTEPHNSLETLYSKVFPNPPSKDNPDADAPTVLLLCQWAVGPQRSGEHRAIAVARLLEHRQADAASNSHDSDIHPNGSANGDANGTGSNTGSGSANDDESDNYSGLPMYHNLLFRFLDTDAPTLDESSNLSRTTFASLVHLFSALIRHDIFSHDAYLCTLVARGDLSPIPQPTQVIPNVPSVQPIQSVATPGPGSHPGPGTPASVSSVTPGATPHHDLTDDRGPLFPPLPRMQEIPRQPDYGDDRNIDDDLDRILQHITQEQNNMDQVDSPKEDNPNAAASGGFGSISTPSHPTSNSNSNSIDQSATVNSSTTPRTCNGTNDASKQSRHRLYVMHFPLPQDESFQHEANQRHILLYGVGRARDEARHVVKKVSKELGKLFGKKFCYDIADGSRVKKHSKNEINMESLQTRFQALPYFDQHAVTSFTAQTVVEMLSTFATGRSNYLPTVEHVAFLTELMEIALNITGLLETCINMLRELPEIESQLNNKASPIVGTYTTSLQLQLVSILRRYHCSLLLDPEMTIMAWDSLSRLIRRLASPSECTSAERCSLAYLGEMQSCCAYVKVKTSADYLTPVAIKIRQTIGTAVQPSETAHKWNNSFMTPCLDNPRRKVEASIIRQLVESSASRYSFVSNAVLSICNEADTERLNDLASLCAEMTAACPTLASEWLGVIQALCSTSRCGLAYGEIFAEIDVKHLSIHSSLATLTALLVARQCFSLQDFVVQAVPSLLKAWNEGHGPNDADTEAGARLTCNLLLSLFKAQESVNPNVTPSVLKLSCDRRLLSATHNSITLGAVLAVLKAMLLLADAAGSGERRRDQRNISGIPQGELSISHILGTSDVPSERCDSIRGEPRTLASFAFNALQQMCSEPWVRQRCLQCPDELCNTDMLLDPIVSPRQAQRLLHLICYPDMPLPEDSLDPRTHIPRIMEGLDQWNLREAWLALTLQNKQLTSSPMEHQSWLDVVARAALDVFHLGSDDGQDYISQHSATPSPATGKSPRSGKKSQDQVSKTPPNSNGSNSNNSSGRNVNGETNNGEKPVAKTCSSNSAWLVASLLEKLSSAVQGRVLRHAGNVLENTLWTKSSRNKQTYEPSQRGLQAHLPFLSLILTCLRGQDEQREGLLASLLNQFTQLLAHSKDPESDGKMDVLRDALRLRLNLVGGMFDAIQRSVGATSEWAIVLTQLVTHAVVDLHNNSDVFPTIIDMVTALVHSTNDSSDRVEDNRKQNLNLIKKLKKELTDRNSESIKPLRQLLPFSKVQSEVVVTQPTSTVVDSKGNRVQSFEFVDKKPGLQVWEKQRVSPWELLEGQRNPAPLSWAWFGAVKMERKPLRYEESHRLLKYHAHSLVKPATHFLEPPPLPPEDVDVKPEIIIKEEIPVKPDTPSSDQSPRGTPAPGRKPKAPRKKRQTKAQQQQAAAAAAAAQQIATPVNPPPVPNNPPVRPGSPYGAPGAPNIGPGGANPNPPNYPPGPPPQWFNNSAQQPYYPPNSGGRPNAQAKQGVHALQNLLRARHPSAAPPSGPTQFQQFPQGPGVPAPPRQHQILRQQLRNQGPPMQNQPFQQVPQNQNVMYTQQQINQPGLNQNYGYTGPQGPQGVGVGGGAQGAMPAPGGMMPTQQQQMNPNMTQNYVYNGPQGPQGVGVGAGPQGAMQAPPGGMMAGQQQQMMSVPRGPVPGPEMGNFMNASPARSRGFMQQPNQPGPPGPAMNSMQPSYRMGQMGPGQMGPGQMGPGPGQMPPQGQMVSQQSMANMNPTRYRQHMLAMQQQQQQQQNQMGMGGPRAPMHFNPNQPGFSLNFKIKKYFFHYAFFGKHTVSTSSCCLQAGYRRQYKYIASALFTHSLIVLVSNIVSLVGMNDCNIYERPIRYSVLQAPRYLIIC</sequence>
<dbReference type="Pfam" id="PF12145">
    <property type="entry name" value="Med12-LCEWAV"/>
    <property type="match status" value="1"/>
</dbReference>
<keyword evidence="9" id="KW-1133">Transmembrane helix</keyword>
<evidence type="ECO:0000256" key="3">
    <source>
        <dbReference type="ARBA" id="ARBA00022491"/>
    </source>
</evidence>
<evidence type="ECO:0000256" key="9">
    <source>
        <dbReference type="SAM" id="Phobius"/>
    </source>
</evidence>
<evidence type="ECO:0000256" key="5">
    <source>
        <dbReference type="ARBA" id="ARBA00023159"/>
    </source>
</evidence>
<keyword evidence="9" id="KW-0812">Transmembrane</keyword>
<evidence type="ECO:0000313" key="12">
    <source>
        <dbReference type="Proteomes" id="UP000708208"/>
    </source>
</evidence>
<dbReference type="Proteomes" id="UP000708208">
    <property type="component" value="Unassembled WGS sequence"/>
</dbReference>
<dbReference type="PANTHER" id="PTHR46007">
    <property type="entry name" value="MEDIATOR OF RNA POLYMERASE II TRANSCRIPTION SUBUNIT 12"/>
    <property type="match status" value="1"/>
</dbReference>
<feature type="compositionally biased region" description="Polar residues" evidence="8">
    <location>
        <begin position="1474"/>
        <end position="1486"/>
    </location>
</feature>
<gene>
    <name evidence="11" type="ORF">AFUS01_LOCUS9083</name>
</gene>
<dbReference type="Pfam" id="PF09497">
    <property type="entry name" value="Med12"/>
    <property type="match status" value="1"/>
</dbReference>
<dbReference type="InterPro" id="IPR051647">
    <property type="entry name" value="Mediator_comp_sub12"/>
</dbReference>
<keyword evidence="12" id="KW-1185">Reference proteome</keyword>
<feature type="compositionally biased region" description="Pro residues" evidence="8">
    <location>
        <begin position="1918"/>
        <end position="1931"/>
    </location>
</feature>
<keyword evidence="9" id="KW-0472">Membrane</keyword>
<feature type="compositionally biased region" description="Basic and acidic residues" evidence="8">
    <location>
        <begin position="706"/>
        <end position="715"/>
    </location>
</feature>
<feature type="compositionally biased region" description="Low complexity" evidence="8">
    <location>
        <begin position="1934"/>
        <end position="1943"/>
    </location>
</feature>
<feature type="compositionally biased region" description="Pro residues" evidence="8">
    <location>
        <begin position="1950"/>
        <end position="1962"/>
    </location>
</feature>
<dbReference type="GO" id="GO:0045944">
    <property type="term" value="P:positive regulation of transcription by RNA polymerase II"/>
    <property type="evidence" value="ECO:0007669"/>
    <property type="project" value="TreeGrafter"/>
</dbReference>
<reference evidence="11" key="1">
    <citation type="submission" date="2021-06" db="EMBL/GenBank/DDBJ databases">
        <authorList>
            <person name="Hodson N. C."/>
            <person name="Mongue J. A."/>
            <person name="Jaron S. K."/>
        </authorList>
    </citation>
    <scope>NUCLEOTIDE SEQUENCE</scope>
</reference>
<evidence type="ECO:0000259" key="10">
    <source>
        <dbReference type="SMART" id="SM01281"/>
    </source>
</evidence>
<dbReference type="SMART" id="SM01281">
    <property type="entry name" value="Med12"/>
    <property type="match status" value="1"/>
</dbReference>
<comment type="caution">
    <text evidence="11">The sequence shown here is derived from an EMBL/GenBank/DDBJ whole genome shotgun (WGS) entry which is preliminary data.</text>
</comment>
<feature type="region of interest" description="Disordered" evidence="8">
    <location>
        <begin position="1"/>
        <end position="28"/>
    </location>
</feature>
<feature type="domain" description="Mediator complex subunit Med12" evidence="10">
    <location>
        <begin position="97"/>
        <end position="157"/>
    </location>
</feature>
<dbReference type="PANTHER" id="PTHR46007:SF11">
    <property type="entry name" value="MEDIATOR OF RNA POLYMERASE II TRANSCRIPTION SUBUNIT 12"/>
    <property type="match status" value="1"/>
</dbReference>
<comment type="similarity">
    <text evidence="2">Belongs to the Mediator complex subunit 12 family.</text>
</comment>
<protein>
    <recommendedName>
        <fullName evidence="10">Mediator complex subunit Med12 domain-containing protein</fullName>
    </recommendedName>
</protein>
<dbReference type="GO" id="GO:0003713">
    <property type="term" value="F:transcription coactivator activity"/>
    <property type="evidence" value="ECO:0007669"/>
    <property type="project" value="TreeGrafter"/>
</dbReference>
<proteinExistence type="inferred from homology"/>
<evidence type="ECO:0000256" key="4">
    <source>
        <dbReference type="ARBA" id="ARBA00023015"/>
    </source>
</evidence>
<feature type="transmembrane region" description="Helical" evidence="9">
    <location>
        <begin position="2315"/>
        <end position="2338"/>
    </location>
</feature>
<dbReference type="EMBL" id="CAJVCH010064493">
    <property type="protein sequence ID" value="CAG7719777.1"/>
    <property type="molecule type" value="Genomic_DNA"/>
</dbReference>
<dbReference type="GO" id="GO:0016592">
    <property type="term" value="C:mediator complex"/>
    <property type="evidence" value="ECO:0007669"/>
    <property type="project" value="InterPro"/>
</dbReference>
<feature type="region of interest" description="Disordered" evidence="8">
    <location>
        <begin position="753"/>
        <end position="818"/>
    </location>
</feature>
<organism evidence="11 12">
    <name type="scientific">Allacma fusca</name>
    <dbReference type="NCBI Taxonomy" id="39272"/>
    <lineage>
        <taxon>Eukaryota</taxon>
        <taxon>Metazoa</taxon>
        <taxon>Ecdysozoa</taxon>
        <taxon>Arthropoda</taxon>
        <taxon>Hexapoda</taxon>
        <taxon>Collembola</taxon>
        <taxon>Symphypleona</taxon>
        <taxon>Sminthuridae</taxon>
        <taxon>Allacma</taxon>
    </lineage>
</organism>
<keyword evidence="4" id="KW-0805">Transcription regulation</keyword>
<evidence type="ECO:0000256" key="1">
    <source>
        <dbReference type="ARBA" id="ARBA00004123"/>
    </source>
</evidence>
<feature type="compositionally biased region" description="Low complexity" evidence="8">
    <location>
        <begin position="2009"/>
        <end position="2018"/>
    </location>
</feature>
<feature type="region of interest" description="Disordered" evidence="8">
    <location>
        <begin position="240"/>
        <end position="259"/>
    </location>
</feature>
<feature type="compositionally biased region" description="Basic residues" evidence="8">
    <location>
        <begin position="1886"/>
        <end position="1897"/>
    </location>
</feature>
<dbReference type="OrthoDB" id="20828at2759"/>
<evidence type="ECO:0000256" key="8">
    <source>
        <dbReference type="SAM" id="MobiDB-lite"/>
    </source>
</evidence>
<keyword evidence="7" id="KW-0539">Nucleus</keyword>
<keyword evidence="5" id="KW-0010">Activator</keyword>
<feature type="compositionally biased region" description="Low complexity" evidence="8">
    <location>
        <begin position="568"/>
        <end position="587"/>
    </location>
</feature>
<accession>A0A8J2NV76</accession>
<feature type="compositionally biased region" description="Low complexity" evidence="8">
    <location>
        <begin position="778"/>
        <end position="794"/>
    </location>
</feature>
<feature type="compositionally biased region" description="Low complexity" evidence="8">
    <location>
        <begin position="1898"/>
        <end position="1917"/>
    </location>
</feature>
<evidence type="ECO:0000256" key="7">
    <source>
        <dbReference type="ARBA" id="ARBA00023242"/>
    </source>
</evidence>
<feature type="compositionally biased region" description="Polar residues" evidence="8">
    <location>
        <begin position="795"/>
        <end position="816"/>
    </location>
</feature>
<feature type="region of interest" description="Disordered" evidence="8">
    <location>
        <begin position="2000"/>
        <end position="2025"/>
    </location>
</feature>
<feature type="compositionally biased region" description="Low complexity" evidence="8">
    <location>
        <begin position="1506"/>
        <end position="1522"/>
    </location>
</feature>
<feature type="region of interest" description="Disordered" evidence="8">
    <location>
        <begin position="1862"/>
        <end position="1987"/>
    </location>
</feature>
<feature type="region of interest" description="Disordered" evidence="8">
    <location>
        <begin position="554"/>
        <end position="594"/>
    </location>
</feature>
<evidence type="ECO:0000313" key="11">
    <source>
        <dbReference type="EMBL" id="CAG7719777.1"/>
    </source>
</evidence>
<dbReference type="InterPro" id="IPR019035">
    <property type="entry name" value="Mediator_Med12"/>
</dbReference>
<feature type="compositionally biased region" description="Low complexity" evidence="8">
    <location>
        <begin position="244"/>
        <end position="259"/>
    </location>
</feature>
<keyword evidence="6" id="KW-0804">Transcription</keyword>
<evidence type="ECO:0000256" key="6">
    <source>
        <dbReference type="ARBA" id="ARBA00023163"/>
    </source>
</evidence>
<comment type="subcellular location">
    <subcellularLocation>
        <location evidence="1">Nucleus</location>
    </subcellularLocation>
</comment>
<evidence type="ECO:0000256" key="2">
    <source>
        <dbReference type="ARBA" id="ARBA00010289"/>
    </source>
</evidence>